<evidence type="ECO:0000313" key="2">
    <source>
        <dbReference type="EMBL" id="OTG26708.1"/>
    </source>
</evidence>
<reference evidence="3" key="1">
    <citation type="journal article" date="2017" name="Nature">
        <title>The sunflower genome provides insights into oil metabolism, flowering and Asterid evolution.</title>
        <authorList>
            <person name="Badouin H."/>
            <person name="Gouzy J."/>
            <person name="Grassa C.J."/>
            <person name="Murat F."/>
            <person name="Staton S.E."/>
            <person name="Cottret L."/>
            <person name="Lelandais-Briere C."/>
            <person name="Owens G.L."/>
            <person name="Carrere S."/>
            <person name="Mayjonade B."/>
            <person name="Legrand L."/>
            <person name="Gill N."/>
            <person name="Kane N.C."/>
            <person name="Bowers J.E."/>
            <person name="Hubner S."/>
            <person name="Bellec A."/>
            <person name="Berard A."/>
            <person name="Berges H."/>
            <person name="Blanchet N."/>
            <person name="Boniface M.C."/>
            <person name="Brunel D."/>
            <person name="Catrice O."/>
            <person name="Chaidir N."/>
            <person name="Claudel C."/>
            <person name="Donnadieu C."/>
            <person name="Faraut T."/>
            <person name="Fievet G."/>
            <person name="Helmstetter N."/>
            <person name="King M."/>
            <person name="Knapp S.J."/>
            <person name="Lai Z."/>
            <person name="Le Paslier M.C."/>
            <person name="Lippi Y."/>
            <person name="Lorenzon L."/>
            <person name="Mandel J.R."/>
            <person name="Marage G."/>
            <person name="Marchand G."/>
            <person name="Marquand E."/>
            <person name="Bret-Mestries E."/>
            <person name="Morien E."/>
            <person name="Nambeesan S."/>
            <person name="Nguyen T."/>
            <person name="Pegot-Espagnet P."/>
            <person name="Pouilly N."/>
            <person name="Raftis F."/>
            <person name="Sallet E."/>
            <person name="Schiex T."/>
            <person name="Thomas J."/>
            <person name="Vandecasteele C."/>
            <person name="Vares D."/>
            <person name="Vear F."/>
            <person name="Vautrin S."/>
            <person name="Crespi M."/>
            <person name="Mangin B."/>
            <person name="Burke J.M."/>
            <person name="Salse J."/>
            <person name="Munos S."/>
            <person name="Vincourt P."/>
            <person name="Rieseberg L.H."/>
            <person name="Langlade N.B."/>
        </authorList>
    </citation>
    <scope>NUCLEOTIDE SEQUENCE [LARGE SCALE GENOMIC DNA]</scope>
    <source>
        <strain evidence="3">cv. SF193</strain>
    </source>
</reference>
<evidence type="ECO:0000256" key="1">
    <source>
        <dbReference type="SAM" id="Phobius"/>
    </source>
</evidence>
<keyword evidence="3" id="KW-1185">Reference proteome</keyword>
<keyword evidence="1" id="KW-0812">Transmembrane</keyword>
<dbReference type="EMBL" id="CM007894">
    <property type="protein sequence ID" value="OTG26708.1"/>
    <property type="molecule type" value="Genomic_DNA"/>
</dbReference>
<keyword evidence="1" id="KW-0472">Membrane</keyword>
<gene>
    <name evidence="2" type="ORF">HannXRQ_Chr05g0161621</name>
</gene>
<protein>
    <submittedName>
        <fullName evidence="2">Uncharacterized protein</fullName>
    </submittedName>
</protein>
<dbReference type="Proteomes" id="UP000215914">
    <property type="component" value="Chromosome 5"/>
</dbReference>
<feature type="transmembrane region" description="Helical" evidence="1">
    <location>
        <begin position="38"/>
        <end position="59"/>
    </location>
</feature>
<organism evidence="2 3">
    <name type="scientific">Helianthus annuus</name>
    <name type="common">Common sunflower</name>
    <dbReference type="NCBI Taxonomy" id="4232"/>
    <lineage>
        <taxon>Eukaryota</taxon>
        <taxon>Viridiplantae</taxon>
        <taxon>Streptophyta</taxon>
        <taxon>Embryophyta</taxon>
        <taxon>Tracheophyta</taxon>
        <taxon>Spermatophyta</taxon>
        <taxon>Magnoliopsida</taxon>
        <taxon>eudicotyledons</taxon>
        <taxon>Gunneridae</taxon>
        <taxon>Pentapetalae</taxon>
        <taxon>asterids</taxon>
        <taxon>campanulids</taxon>
        <taxon>Asterales</taxon>
        <taxon>Asteraceae</taxon>
        <taxon>Asteroideae</taxon>
        <taxon>Heliantheae alliance</taxon>
        <taxon>Heliantheae</taxon>
        <taxon>Helianthus</taxon>
    </lineage>
</organism>
<proteinExistence type="predicted"/>
<accession>A0A251UTM6</accession>
<dbReference type="InParanoid" id="A0A251UTM6"/>
<evidence type="ECO:0000313" key="3">
    <source>
        <dbReference type="Proteomes" id="UP000215914"/>
    </source>
</evidence>
<keyword evidence="1" id="KW-1133">Transmembrane helix</keyword>
<feature type="transmembrane region" description="Helical" evidence="1">
    <location>
        <begin position="12"/>
        <end position="32"/>
    </location>
</feature>
<dbReference type="AlphaFoldDB" id="A0A251UTM6"/>
<name>A0A251UTM6_HELAN</name>
<sequence>MDIVATRKNKQGFAIVPKVLVLIYVQLIINRYCFSCCLFLFLHFRFVFFFFFCFFLYYLKYFMYFH</sequence>